<protein>
    <submittedName>
        <fullName evidence="4">Spermatogenesis-associated glutamate (E)-rich protein 4C</fullName>
    </submittedName>
</protein>
<feature type="compositionally biased region" description="Basic and acidic residues" evidence="2">
    <location>
        <begin position="68"/>
        <end position="78"/>
    </location>
</feature>
<evidence type="ECO:0000256" key="2">
    <source>
        <dbReference type="SAM" id="MobiDB-lite"/>
    </source>
</evidence>
<feature type="region of interest" description="Disordered" evidence="2">
    <location>
        <begin position="68"/>
        <end position="116"/>
    </location>
</feature>
<dbReference type="PANTHER" id="PTHR21558:SF13">
    <property type="entry name" value="MCG129800-RELATED"/>
    <property type="match status" value="1"/>
</dbReference>
<proteinExistence type="predicted"/>
<dbReference type="Proteomes" id="UP001623349">
    <property type="component" value="Unassembled WGS sequence"/>
</dbReference>
<name>A0ABQ0ERE4_APOSI</name>
<keyword evidence="1" id="KW-0175">Coiled coil</keyword>
<dbReference type="EMBL" id="BAAFST010000005">
    <property type="protein sequence ID" value="GAB1289376.1"/>
    <property type="molecule type" value="Genomic_DNA"/>
</dbReference>
<evidence type="ECO:0000313" key="4">
    <source>
        <dbReference type="EMBL" id="GAB1289376.1"/>
    </source>
</evidence>
<sequence length="262" mass="30555">MSEGSIMGTNDPKEDCDWALESSGNFCDVTGVVATTHVLRFLSRAPEDKSIDMFARLRNLFRRARVDGRETRGEEKETALSSESNEGRRRWSWGMRRAGRQTSSPENALSKKQAKKEEEKLTTELQLITQERNGVNDRLISMTEGAMNKSGFQKLNPMYEQWKLKEKEVMTFLHNLEMEKIEAQENIQELKKEINFYSRLLMEKMLVKKRRVMLRQESKEVRVDWSLIEKYLVGLNMNGVDEQEKTSNLLTQHQGPRNWSKS</sequence>
<evidence type="ECO:0000313" key="5">
    <source>
        <dbReference type="Proteomes" id="UP001623349"/>
    </source>
</evidence>
<dbReference type="InterPro" id="IPR006907">
    <property type="entry name" value="DLG5_N"/>
</dbReference>
<gene>
    <name evidence="4" type="ORF">APTSU1_000460600</name>
</gene>
<evidence type="ECO:0000259" key="3">
    <source>
        <dbReference type="Pfam" id="PF04822"/>
    </source>
</evidence>
<evidence type="ECO:0000256" key="1">
    <source>
        <dbReference type="SAM" id="Coils"/>
    </source>
</evidence>
<feature type="coiled-coil region" evidence="1">
    <location>
        <begin position="173"/>
        <end position="200"/>
    </location>
</feature>
<feature type="domain" description="Disks large homolog 5 N-terminal" evidence="3">
    <location>
        <begin position="100"/>
        <end position="183"/>
    </location>
</feature>
<accession>A0ABQ0ERE4</accession>
<organism evidence="4 5">
    <name type="scientific">Apodemus speciosus</name>
    <name type="common">Large Japanese field mouse</name>
    <dbReference type="NCBI Taxonomy" id="105296"/>
    <lineage>
        <taxon>Eukaryota</taxon>
        <taxon>Metazoa</taxon>
        <taxon>Chordata</taxon>
        <taxon>Craniata</taxon>
        <taxon>Vertebrata</taxon>
        <taxon>Euteleostomi</taxon>
        <taxon>Mammalia</taxon>
        <taxon>Eutheria</taxon>
        <taxon>Euarchontoglires</taxon>
        <taxon>Glires</taxon>
        <taxon>Rodentia</taxon>
        <taxon>Myomorpha</taxon>
        <taxon>Muroidea</taxon>
        <taxon>Muridae</taxon>
        <taxon>Murinae</taxon>
        <taxon>Apodemus</taxon>
    </lineage>
</organism>
<reference evidence="4 5" key="1">
    <citation type="submission" date="2024-08" db="EMBL/GenBank/DDBJ databases">
        <title>The draft genome of Apodemus speciosus.</title>
        <authorList>
            <person name="Nabeshima K."/>
            <person name="Suzuki S."/>
            <person name="Onuma M."/>
        </authorList>
    </citation>
    <scope>NUCLEOTIDE SEQUENCE [LARGE SCALE GENOMIC DNA]</scope>
    <source>
        <strain evidence="4">IB14-021</strain>
    </source>
</reference>
<dbReference type="Pfam" id="PF04822">
    <property type="entry name" value="Takusan"/>
    <property type="match status" value="1"/>
</dbReference>
<dbReference type="PANTHER" id="PTHR21558">
    <property type="entry name" value="SPEER/SPETEX"/>
    <property type="match status" value="1"/>
</dbReference>
<comment type="caution">
    <text evidence="4">The sequence shown here is derived from an EMBL/GenBank/DDBJ whole genome shotgun (WGS) entry which is preliminary data.</text>
</comment>
<keyword evidence="5" id="KW-1185">Reference proteome</keyword>